<accession>A0A7S1YNQ9</accession>
<proteinExistence type="predicted"/>
<gene>
    <name evidence="1" type="ORF">GOCE00092_LOCUS28365</name>
</gene>
<name>A0A7S1YNQ9_9STRA</name>
<protein>
    <submittedName>
        <fullName evidence="1">Uncharacterized protein</fullName>
    </submittedName>
</protein>
<organism evidence="1">
    <name type="scientific">Grammatophora oceanica</name>
    <dbReference type="NCBI Taxonomy" id="210454"/>
    <lineage>
        <taxon>Eukaryota</taxon>
        <taxon>Sar</taxon>
        <taxon>Stramenopiles</taxon>
        <taxon>Ochrophyta</taxon>
        <taxon>Bacillariophyta</taxon>
        <taxon>Fragilariophyceae</taxon>
        <taxon>Fragilariophycidae</taxon>
        <taxon>Rhabdonematales</taxon>
        <taxon>Grammatophoraceae</taxon>
        <taxon>Grammatophora</taxon>
    </lineage>
</organism>
<dbReference type="AlphaFoldDB" id="A0A7S1YNQ9"/>
<sequence length="108" mass="12404">MKPSANHSEKRPWFHRLDDDVVAHGRSRLHSGHISNPLGGWSIGTSFRVLQHQMREIAATRCREQRIKRCAFSHGDDGLPHFVVVLSMNGGTMQRPFKFPQCDESNRR</sequence>
<reference evidence="1" key="1">
    <citation type="submission" date="2021-01" db="EMBL/GenBank/DDBJ databases">
        <authorList>
            <person name="Corre E."/>
            <person name="Pelletier E."/>
            <person name="Niang G."/>
            <person name="Scheremetjew M."/>
            <person name="Finn R."/>
            <person name="Kale V."/>
            <person name="Holt S."/>
            <person name="Cochrane G."/>
            <person name="Meng A."/>
            <person name="Brown T."/>
            <person name="Cohen L."/>
        </authorList>
    </citation>
    <scope>NUCLEOTIDE SEQUENCE</scope>
    <source>
        <strain evidence="1">CCMP 410</strain>
    </source>
</reference>
<dbReference type="EMBL" id="HBGK01053828">
    <property type="protein sequence ID" value="CAD9312757.1"/>
    <property type="molecule type" value="Transcribed_RNA"/>
</dbReference>
<evidence type="ECO:0000313" key="1">
    <source>
        <dbReference type="EMBL" id="CAD9312757.1"/>
    </source>
</evidence>